<evidence type="ECO:0000256" key="1">
    <source>
        <dbReference type="ARBA" id="ARBA00004123"/>
    </source>
</evidence>
<dbReference type="PANTHER" id="PTHR14453:SF67">
    <property type="entry name" value="POLY [ADP-RIBOSE] POLYMERASE"/>
    <property type="match status" value="1"/>
</dbReference>
<name>A0A9N9SHZ8_PHACE</name>
<evidence type="ECO:0000256" key="3">
    <source>
        <dbReference type="ARBA" id="ARBA00022679"/>
    </source>
</evidence>
<protein>
    <recommendedName>
        <fullName evidence="8">Poly [ADP-ribose] polymerase</fullName>
    </recommendedName>
</protein>
<dbReference type="PANTHER" id="PTHR14453">
    <property type="entry name" value="PARP/ZINC FINGER CCCH TYPE DOMAIN CONTAINING PROTEIN"/>
    <property type="match status" value="1"/>
</dbReference>
<dbReference type="Proteomes" id="UP001153737">
    <property type="component" value="Chromosome 16"/>
</dbReference>
<organism evidence="6 7">
    <name type="scientific">Phaedon cochleariae</name>
    <name type="common">Mustard beetle</name>
    <dbReference type="NCBI Taxonomy" id="80249"/>
    <lineage>
        <taxon>Eukaryota</taxon>
        <taxon>Metazoa</taxon>
        <taxon>Ecdysozoa</taxon>
        <taxon>Arthropoda</taxon>
        <taxon>Hexapoda</taxon>
        <taxon>Insecta</taxon>
        <taxon>Pterygota</taxon>
        <taxon>Neoptera</taxon>
        <taxon>Endopterygota</taxon>
        <taxon>Coleoptera</taxon>
        <taxon>Polyphaga</taxon>
        <taxon>Cucujiformia</taxon>
        <taxon>Chrysomeloidea</taxon>
        <taxon>Chrysomelidae</taxon>
        <taxon>Chrysomelinae</taxon>
        <taxon>Chrysomelini</taxon>
        <taxon>Phaedon</taxon>
    </lineage>
</organism>
<reference evidence="6" key="2">
    <citation type="submission" date="2022-10" db="EMBL/GenBank/DDBJ databases">
        <authorList>
            <consortium name="ENA_rothamsted_submissions"/>
            <consortium name="culmorum"/>
            <person name="King R."/>
        </authorList>
    </citation>
    <scope>NUCLEOTIDE SEQUENCE</scope>
</reference>
<comment type="subcellular location">
    <subcellularLocation>
        <location evidence="1">Nucleus</location>
    </subcellularLocation>
</comment>
<evidence type="ECO:0008006" key="8">
    <source>
        <dbReference type="Google" id="ProtNLM"/>
    </source>
</evidence>
<evidence type="ECO:0000313" key="6">
    <source>
        <dbReference type="EMBL" id="CAG9817815.1"/>
    </source>
</evidence>
<dbReference type="OrthoDB" id="6133115at2759"/>
<dbReference type="GO" id="GO:0016757">
    <property type="term" value="F:glycosyltransferase activity"/>
    <property type="evidence" value="ECO:0007669"/>
    <property type="project" value="UniProtKB-KW"/>
</dbReference>
<dbReference type="GO" id="GO:0003714">
    <property type="term" value="F:transcription corepressor activity"/>
    <property type="evidence" value="ECO:0007669"/>
    <property type="project" value="TreeGrafter"/>
</dbReference>
<evidence type="ECO:0000313" key="7">
    <source>
        <dbReference type="Proteomes" id="UP001153737"/>
    </source>
</evidence>
<dbReference type="EMBL" id="OU896722">
    <property type="protein sequence ID" value="CAG9817815.1"/>
    <property type="molecule type" value="Genomic_DNA"/>
</dbReference>
<keyword evidence="3" id="KW-0808">Transferase</keyword>
<dbReference type="GO" id="GO:0005737">
    <property type="term" value="C:cytoplasm"/>
    <property type="evidence" value="ECO:0007669"/>
    <property type="project" value="TreeGrafter"/>
</dbReference>
<evidence type="ECO:0000256" key="2">
    <source>
        <dbReference type="ARBA" id="ARBA00022676"/>
    </source>
</evidence>
<evidence type="ECO:0000256" key="5">
    <source>
        <dbReference type="ARBA" id="ARBA00023242"/>
    </source>
</evidence>
<dbReference type="GO" id="GO:0010629">
    <property type="term" value="P:negative regulation of gene expression"/>
    <property type="evidence" value="ECO:0007669"/>
    <property type="project" value="TreeGrafter"/>
</dbReference>
<dbReference type="AlphaFoldDB" id="A0A9N9SHZ8"/>
<reference evidence="6" key="1">
    <citation type="submission" date="2022-01" db="EMBL/GenBank/DDBJ databases">
        <authorList>
            <person name="King R."/>
        </authorList>
    </citation>
    <scope>NUCLEOTIDE SEQUENCE</scope>
</reference>
<dbReference type="SUPFAM" id="SSF56399">
    <property type="entry name" value="ADP-ribosylation"/>
    <property type="match status" value="1"/>
</dbReference>
<proteinExistence type="predicted"/>
<accession>A0A9N9SHZ8</accession>
<evidence type="ECO:0000256" key="4">
    <source>
        <dbReference type="ARBA" id="ARBA00023027"/>
    </source>
</evidence>
<keyword evidence="4" id="KW-0520">NAD</keyword>
<dbReference type="Gene3D" id="3.90.228.10">
    <property type="match status" value="1"/>
</dbReference>
<keyword evidence="7" id="KW-1185">Reference proteome</keyword>
<sequence length="173" mass="20492">MDRVLEDLSRISLNEEEKREEFAPIEITKDPTLVRDLFSHSRMYDIWYDVDYDTPYTLVELEPYTQEYENIESKFKNDLSAEVLRILRIQNPFLCLQYELKLKQMEELHGSIEENQLYHGTKSENVFAKGILTGVNLELVVIGRANLAREFRSHHILIMHQVTQDVFLKSQEL</sequence>
<gene>
    <name evidence="6" type="ORF">PHAECO_LOCUS5464</name>
</gene>
<dbReference type="GO" id="GO:0005634">
    <property type="term" value="C:nucleus"/>
    <property type="evidence" value="ECO:0007669"/>
    <property type="project" value="UniProtKB-SubCell"/>
</dbReference>
<keyword evidence="2" id="KW-0328">Glycosyltransferase</keyword>
<dbReference type="InterPro" id="IPR052056">
    <property type="entry name" value="Mono-ARTD/PARP"/>
</dbReference>
<keyword evidence="5" id="KW-0539">Nucleus</keyword>